<protein>
    <recommendedName>
        <fullName evidence="4">SPOR domain-containing protein</fullName>
    </recommendedName>
</protein>
<feature type="region of interest" description="Disordered" evidence="1">
    <location>
        <begin position="230"/>
        <end position="309"/>
    </location>
</feature>
<dbReference type="EMBL" id="FTNU01000003">
    <property type="protein sequence ID" value="SIR83922.1"/>
    <property type="molecule type" value="Genomic_DNA"/>
</dbReference>
<reference evidence="3" key="1">
    <citation type="submission" date="2017-01" db="EMBL/GenBank/DDBJ databases">
        <authorList>
            <person name="Varghese N."/>
            <person name="Submissions S."/>
        </authorList>
    </citation>
    <scope>NUCLEOTIDE SEQUENCE [LARGE SCALE GENOMIC DNA]</scope>
    <source>
        <strain evidence="3">DSM 21768</strain>
    </source>
</reference>
<feature type="compositionally biased region" description="Polar residues" evidence="1">
    <location>
        <begin position="300"/>
        <end position="309"/>
    </location>
</feature>
<evidence type="ECO:0000256" key="1">
    <source>
        <dbReference type="SAM" id="MobiDB-lite"/>
    </source>
</evidence>
<proteinExistence type="predicted"/>
<evidence type="ECO:0008006" key="4">
    <source>
        <dbReference type="Google" id="ProtNLM"/>
    </source>
</evidence>
<organism evidence="2 3">
    <name type="scientific">Moraxella cuniculi DSM 21768</name>
    <dbReference type="NCBI Taxonomy" id="1122245"/>
    <lineage>
        <taxon>Bacteria</taxon>
        <taxon>Pseudomonadati</taxon>
        <taxon>Pseudomonadota</taxon>
        <taxon>Gammaproteobacteria</taxon>
        <taxon>Moraxellales</taxon>
        <taxon>Moraxellaceae</taxon>
        <taxon>Moraxella</taxon>
    </lineage>
</organism>
<evidence type="ECO:0000313" key="3">
    <source>
        <dbReference type="Proteomes" id="UP000187495"/>
    </source>
</evidence>
<feature type="compositionally biased region" description="Basic and acidic residues" evidence="1">
    <location>
        <begin position="230"/>
        <end position="239"/>
    </location>
</feature>
<name>A0A1N7E6Z2_9GAMM</name>
<dbReference type="STRING" id="34061.B0189_04500"/>
<dbReference type="GO" id="GO:0042834">
    <property type="term" value="F:peptidoglycan binding"/>
    <property type="evidence" value="ECO:0007669"/>
    <property type="project" value="InterPro"/>
</dbReference>
<sequence>MSQTVAMNEKYFRRQAMYWLIVAAVVAVLWLVVWLLSATPVIANKADNEIKSSDLPLPATITELNELKALVKPLDNAVLVRDLRSYPDEFKDKNYFTDIGSRYAVQLMDVGENEVIVDYLNGRKDRADFAYFRYTDGNKKQRYVLTYGKFATAEEAKAALTSVNFALPDSIKPTAVKISSLLPMIDNYERGQDITDLASTQPRRIRLQATGNEIPVRAATAADEELARISRQRAQEQEAKQQAQQAAQAQEQSQLVSPAKAGETAPTPAHEELPMAPTAQPEPHTAQPPAAEKKPAPATTGDNQTESGQ</sequence>
<feature type="compositionally biased region" description="Low complexity" evidence="1">
    <location>
        <begin position="240"/>
        <end position="254"/>
    </location>
</feature>
<keyword evidence="3" id="KW-1185">Reference proteome</keyword>
<dbReference type="Gene3D" id="3.30.70.1070">
    <property type="entry name" value="Sporulation related repeat"/>
    <property type="match status" value="1"/>
</dbReference>
<gene>
    <name evidence="2" type="ORF">SAMN02745664_103143</name>
</gene>
<dbReference type="InterPro" id="IPR036680">
    <property type="entry name" value="SPOR-like_sf"/>
</dbReference>
<dbReference type="AlphaFoldDB" id="A0A1N7E6Z2"/>
<accession>A0A1N7E6Z2</accession>
<dbReference type="Proteomes" id="UP000187495">
    <property type="component" value="Unassembled WGS sequence"/>
</dbReference>
<evidence type="ECO:0000313" key="2">
    <source>
        <dbReference type="EMBL" id="SIR83922.1"/>
    </source>
</evidence>
<dbReference type="RefSeq" id="WP_076554838.1">
    <property type="nucleotide sequence ID" value="NZ_FTNU01000003.1"/>
</dbReference>